<dbReference type="Proteomes" id="UP001567571">
    <property type="component" value="Unassembled WGS sequence"/>
</dbReference>
<evidence type="ECO:0000313" key="3">
    <source>
        <dbReference type="Proteomes" id="UP001501425"/>
    </source>
</evidence>
<sequence>MEQREEPPAGMLDELARVPVDEALDALNHSQRREVLMKLLTRDSQESLPVVFADSKGSADELDRAVTADYAHLSKLAEYGFISWNRDTQEVTQGSNFGDIDPLLQLLADNEAELPDSWL</sequence>
<protein>
    <submittedName>
        <fullName evidence="2">Transcriptional regulator</fullName>
    </submittedName>
</protein>
<name>A0AAV3SUQ4_9EURY</name>
<dbReference type="RefSeq" id="WP_343780256.1">
    <property type="nucleotide sequence ID" value="NZ_BAAADQ010000015.1"/>
</dbReference>
<keyword evidence="4" id="KW-1185">Reference proteome</keyword>
<organism evidence="1 3">
    <name type="scientific">Halorubrum ejinorense</name>
    <dbReference type="NCBI Taxonomy" id="425309"/>
    <lineage>
        <taxon>Archaea</taxon>
        <taxon>Methanobacteriati</taxon>
        <taxon>Methanobacteriota</taxon>
        <taxon>Stenosarchaea group</taxon>
        <taxon>Halobacteria</taxon>
        <taxon>Halobacteriales</taxon>
        <taxon>Haloferacaceae</taxon>
        <taxon>Halorubrum</taxon>
    </lineage>
</organism>
<gene>
    <name evidence="2" type="ORF">ABNG02_04105</name>
    <name evidence="1" type="ORF">GCM10008994_28350</name>
</gene>
<dbReference type="EMBL" id="JBEDNW010000002">
    <property type="protein sequence ID" value="MEZ3166507.1"/>
    <property type="molecule type" value="Genomic_DNA"/>
</dbReference>
<reference evidence="2 4" key="3">
    <citation type="submission" date="2024-06" db="EMBL/GenBank/DDBJ databases">
        <title>Halorubrum miltondacostae sp. nov., a potential PHA producer isolated from an inland solar saltern in Rio Maior, Portugal.</title>
        <authorList>
            <person name="Albuquerque L."/>
            <person name="Viver T."/>
            <person name="Barroso C."/>
            <person name="Claudino R."/>
            <person name="Galvan M."/>
            <person name="Simoes G."/>
            <person name="Lobo Da Cunha A."/>
            <person name="Egas C."/>
        </authorList>
    </citation>
    <scope>NUCLEOTIDE SEQUENCE [LARGE SCALE GENOMIC DNA]</scope>
    <source>
        <strain evidence="2 4">DSM 18646</strain>
    </source>
</reference>
<evidence type="ECO:0000313" key="2">
    <source>
        <dbReference type="EMBL" id="MEZ3166507.1"/>
    </source>
</evidence>
<reference evidence="1" key="1">
    <citation type="journal article" date="2014" name="Int. J. Syst. Evol. Microbiol.">
        <title>Complete genome sequence of Corynebacterium casei LMG S-19264T (=DSM 44701T), isolated from a smear-ripened cheese.</title>
        <authorList>
            <consortium name="US DOE Joint Genome Institute (JGI-PGF)"/>
            <person name="Walter F."/>
            <person name="Albersmeier A."/>
            <person name="Kalinowski J."/>
            <person name="Ruckert C."/>
        </authorList>
    </citation>
    <scope>NUCLEOTIDE SEQUENCE</scope>
    <source>
        <strain evidence="1">JCM 14265</strain>
    </source>
</reference>
<accession>A0AAV3SUQ4</accession>
<reference evidence="1" key="2">
    <citation type="submission" date="2023-12" db="EMBL/GenBank/DDBJ databases">
        <authorList>
            <person name="Sun Q."/>
            <person name="Inoue M."/>
        </authorList>
    </citation>
    <scope>NUCLEOTIDE SEQUENCE</scope>
    <source>
        <strain evidence="1">JCM 14265</strain>
    </source>
</reference>
<dbReference type="Proteomes" id="UP001501425">
    <property type="component" value="Unassembled WGS sequence"/>
</dbReference>
<evidence type="ECO:0000313" key="4">
    <source>
        <dbReference type="Proteomes" id="UP001567571"/>
    </source>
</evidence>
<proteinExistence type="predicted"/>
<dbReference type="AlphaFoldDB" id="A0AAV3SUQ4"/>
<evidence type="ECO:0000313" key="1">
    <source>
        <dbReference type="EMBL" id="GAA0551726.1"/>
    </source>
</evidence>
<comment type="caution">
    <text evidence="1">The sequence shown here is derived from an EMBL/GenBank/DDBJ whole genome shotgun (WGS) entry which is preliminary data.</text>
</comment>
<dbReference type="EMBL" id="BAAADQ010000015">
    <property type="protein sequence ID" value="GAA0551726.1"/>
    <property type="molecule type" value="Genomic_DNA"/>
</dbReference>